<keyword evidence="18" id="KW-1185">Reference proteome</keyword>
<name>A0ABR6GSK8_9BURK</name>
<evidence type="ECO:0000313" key="18">
    <source>
        <dbReference type="Proteomes" id="UP000574369"/>
    </source>
</evidence>
<feature type="region of interest" description="Disordered" evidence="13">
    <location>
        <begin position="29"/>
        <end position="101"/>
    </location>
</feature>
<protein>
    <submittedName>
        <fullName evidence="17">Hemoglobin/transferrin/lactoferrin receptor protein</fullName>
    </submittedName>
</protein>
<feature type="chain" id="PRO_5047288182" evidence="14">
    <location>
        <begin position="30"/>
        <end position="794"/>
    </location>
</feature>
<proteinExistence type="inferred from homology"/>
<feature type="signal peptide" evidence="14">
    <location>
        <begin position="1"/>
        <end position="29"/>
    </location>
</feature>
<feature type="region of interest" description="Disordered" evidence="13">
    <location>
        <begin position="291"/>
        <end position="315"/>
    </location>
</feature>
<organism evidence="17 18">
    <name type="scientific">Roseateles terrae</name>
    <dbReference type="NCBI Taxonomy" id="431060"/>
    <lineage>
        <taxon>Bacteria</taxon>
        <taxon>Pseudomonadati</taxon>
        <taxon>Pseudomonadota</taxon>
        <taxon>Betaproteobacteria</taxon>
        <taxon>Burkholderiales</taxon>
        <taxon>Sphaerotilaceae</taxon>
        <taxon>Roseateles</taxon>
    </lineage>
</organism>
<dbReference type="InterPro" id="IPR000531">
    <property type="entry name" value="Beta-barrel_TonB"/>
</dbReference>
<dbReference type="InterPro" id="IPR012910">
    <property type="entry name" value="Plug_dom"/>
</dbReference>
<comment type="subcellular location">
    <subcellularLocation>
        <location evidence="1 11">Cell outer membrane</location>
        <topology evidence="1 11">Multi-pass membrane protein</topology>
    </subcellularLocation>
</comment>
<keyword evidence="10 11" id="KW-0998">Cell outer membrane</keyword>
<dbReference type="Proteomes" id="UP000574369">
    <property type="component" value="Unassembled WGS sequence"/>
</dbReference>
<dbReference type="InterPro" id="IPR039426">
    <property type="entry name" value="TonB-dep_rcpt-like"/>
</dbReference>
<dbReference type="Gene3D" id="2.40.170.20">
    <property type="entry name" value="TonB-dependent receptor, beta-barrel domain"/>
    <property type="match status" value="1"/>
</dbReference>
<comment type="caution">
    <text evidence="17">The sequence shown here is derived from an EMBL/GenBank/DDBJ whole genome shotgun (WGS) entry which is preliminary data.</text>
</comment>
<keyword evidence="4 11" id="KW-1134">Transmembrane beta strand</keyword>
<dbReference type="InterPro" id="IPR010949">
    <property type="entry name" value="TonB_Hb/transfer/lactofer_rcpt"/>
</dbReference>
<dbReference type="PANTHER" id="PTHR30069">
    <property type="entry name" value="TONB-DEPENDENT OUTER MEMBRANE RECEPTOR"/>
    <property type="match status" value="1"/>
</dbReference>
<feature type="domain" description="TonB-dependent receptor-like beta-barrel" evidence="15">
    <location>
        <begin position="332"/>
        <end position="755"/>
    </location>
</feature>
<evidence type="ECO:0000256" key="12">
    <source>
        <dbReference type="RuleBase" id="RU003357"/>
    </source>
</evidence>
<dbReference type="CDD" id="cd01347">
    <property type="entry name" value="ligand_gated_channel"/>
    <property type="match status" value="1"/>
</dbReference>
<comment type="similarity">
    <text evidence="2 11 12">Belongs to the TonB-dependent receptor family.</text>
</comment>
<evidence type="ECO:0000256" key="9">
    <source>
        <dbReference type="ARBA" id="ARBA00023170"/>
    </source>
</evidence>
<evidence type="ECO:0000256" key="3">
    <source>
        <dbReference type="ARBA" id="ARBA00022448"/>
    </source>
</evidence>
<sequence>MSLRQTPVALALSVAFPLVFAPATPPAFAQSVTPASPPAPSQAATGAKLSATAPAASPAARQAAPHTAPPTAPQAGSDAASQPASHPRSSAATSAPTQPLGDITVSATRTERATTAVPNTVTVITRKDLDRRDARDLKDLLSDEVDLSVKAMTPRFTAAGASTGRAGNEGINIRGLEGNQVLMMVDGIRIPQSFAFGPFASGRADFVDLDSLSAAEVLRGPASTSYGSDGLAGALVMRTLSPDDLLKDGKTFAGYAKLGLQTVDSSRTASTALAFGSGDWSSLIQASIRRGHETRNQGDDHAANSTRTAPNPTDIDTRSVLAKLAYRVNAANRLTGTAEYRERKIDTDVLTGLTVPTATPAATAVIGLTANDRMDRKRVSLEHRYEDLNALWVQQATTQIYVQDSQTEQYSYEDRNTAADRTRYTDYQEHLIGLSTQAQTQWQNQRLSYGVDVSRNHIEAVRDGTVPPAGETFPSRPFPKTRYQLAGAFLQDEIEFGNVSLIPALRFEHYRLTPDTTGYAGQAVKLSDHALTPRLGAVWRATEWLQPYVQWSQGFRAPTPDQVNNAFANPLYGYSSIGNPNLKPEHANSWELGVRGGLGKDVRWQLSAYDNRYRDFISQEVVSGSLATANLVYQYINLSQARIKGAEARAVWDVATGLSLHAALAYAEGHSTVDGVESPLNTVQPLRATLRARYERGDWSGWASLQHSSRKKASDISSGGSTAAPFAPGAYQVVDLGGAYRINPTLSLSAAVTNLFDRKYWRWGDVSGVAANSTVLDSYTAPGRALQVSLRADF</sequence>
<keyword evidence="8 11" id="KW-0472">Membrane</keyword>
<dbReference type="PANTHER" id="PTHR30069:SF29">
    <property type="entry name" value="HEMOGLOBIN AND HEMOGLOBIN-HAPTOGLOBIN-BINDING PROTEIN 1-RELATED"/>
    <property type="match status" value="1"/>
</dbReference>
<evidence type="ECO:0000259" key="15">
    <source>
        <dbReference type="Pfam" id="PF00593"/>
    </source>
</evidence>
<dbReference type="SUPFAM" id="SSF56935">
    <property type="entry name" value="Porins"/>
    <property type="match status" value="1"/>
</dbReference>
<feature type="domain" description="TonB-dependent receptor plug" evidence="16">
    <location>
        <begin position="116"/>
        <end position="234"/>
    </location>
</feature>
<evidence type="ECO:0000256" key="13">
    <source>
        <dbReference type="SAM" id="MobiDB-lite"/>
    </source>
</evidence>
<evidence type="ECO:0000256" key="11">
    <source>
        <dbReference type="PROSITE-ProRule" id="PRU01360"/>
    </source>
</evidence>
<dbReference type="PROSITE" id="PS52016">
    <property type="entry name" value="TONB_DEPENDENT_REC_3"/>
    <property type="match status" value="1"/>
</dbReference>
<dbReference type="InterPro" id="IPR037066">
    <property type="entry name" value="Plug_dom_sf"/>
</dbReference>
<dbReference type="NCBIfam" id="TIGR01785">
    <property type="entry name" value="TonB-hemin"/>
    <property type="match status" value="1"/>
</dbReference>
<dbReference type="InterPro" id="IPR036942">
    <property type="entry name" value="Beta-barrel_TonB_sf"/>
</dbReference>
<accession>A0ABR6GSK8</accession>
<keyword evidence="3 11" id="KW-0813">Transport</keyword>
<evidence type="ECO:0000256" key="8">
    <source>
        <dbReference type="ARBA" id="ARBA00023136"/>
    </source>
</evidence>
<keyword evidence="7 12" id="KW-0798">TonB box</keyword>
<evidence type="ECO:0000256" key="7">
    <source>
        <dbReference type="ARBA" id="ARBA00023077"/>
    </source>
</evidence>
<evidence type="ECO:0000256" key="10">
    <source>
        <dbReference type="ARBA" id="ARBA00023237"/>
    </source>
</evidence>
<evidence type="ECO:0000313" key="17">
    <source>
        <dbReference type="EMBL" id="MBB3195109.1"/>
    </source>
</evidence>
<dbReference type="NCBIfam" id="TIGR01786">
    <property type="entry name" value="TonB-hemlactrns"/>
    <property type="match status" value="1"/>
</dbReference>
<reference evidence="17 18" key="1">
    <citation type="submission" date="2020-08" db="EMBL/GenBank/DDBJ databases">
        <title>Genomic Encyclopedia of Type Strains, Phase III (KMG-III): the genomes of soil and plant-associated and newly described type strains.</title>
        <authorList>
            <person name="Whitman W."/>
        </authorList>
    </citation>
    <scope>NUCLEOTIDE SEQUENCE [LARGE SCALE GENOMIC DNA]</scope>
    <source>
        <strain evidence="17 18">CECT 7247</strain>
    </source>
</reference>
<dbReference type="Gene3D" id="2.170.130.10">
    <property type="entry name" value="TonB-dependent receptor, plug domain"/>
    <property type="match status" value="1"/>
</dbReference>
<gene>
    <name evidence="17" type="ORF">FHS28_002512</name>
</gene>
<dbReference type="Pfam" id="PF07715">
    <property type="entry name" value="Plug"/>
    <property type="match status" value="1"/>
</dbReference>
<dbReference type="Pfam" id="PF00593">
    <property type="entry name" value="TonB_dep_Rec_b-barrel"/>
    <property type="match status" value="1"/>
</dbReference>
<evidence type="ECO:0000256" key="1">
    <source>
        <dbReference type="ARBA" id="ARBA00004571"/>
    </source>
</evidence>
<evidence type="ECO:0000256" key="2">
    <source>
        <dbReference type="ARBA" id="ARBA00009810"/>
    </source>
</evidence>
<feature type="compositionally biased region" description="Low complexity" evidence="13">
    <location>
        <begin position="41"/>
        <end position="66"/>
    </location>
</feature>
<dbReference type="EMBL" id="JACHXO010000004">
    <property type="protein sequence ID" value="MBB3195109.1"/>
    <property type="molecule type" value="Genomic_DNA"/>
</dbReference>
<dbReference type="RefSeq" id="WP_088450904.1">
    <property type="nucleotide sequence ID" value="NZ_JACHXO010000004.1"/>
</dbReference>
<evidence type="ECO:0000256" key="5">
    <source>
        <dbReference type="ARBA" id="ARBA00022692"/>
    </source>
</evidence>
<feature type="compositionally biased region" description="Polar residues" evidence="13">
    <location>
        <begin position="79"/>
        <end position="97"/>
    </location>
</feature>
<dbReference type="InterPro" id="IPR011276">
    <property type="entry name" value="TonB_haem/Hb_rcpt"/>
</dbReference>
<evidence type="ECO:0000256" key="4">
    <source>
        <dbReference type="ARBA" id="ARBA00022452"/>
    </source>
</evidence>
<keyword evidence="9 17" id="KW-0675">Receptor</keyword>
<evidence type="ECO:0000256" key="6">
    <source>
        <dbReference type="ARBA" id="ARBA00022729"/>
    </source>
</evidence>
<evidence type="ECO:0000256" key="14">
    <source>
        <dbReference type="SAM" id="SignalP"/>
    </source>
</evidence>
<feature type="compositionally biased region" description="Basic and acidic residues" evidence="13">
    <location>
        <begin position="291"/>
        <end position="302"/>
    </location>
</feature>
<keyword evidence="6 14" id="KW-0732">Signal</keyword>
<keyword evidence="5 11" id="KW-0812">Transmembrane</keyword>
<evidence type="ECO:0000259" key="16">
    <source>
        <dbReference type="Pfam" id="PF07715"/>
    </source>
</evidence>